<gene>
    <name evidence="6" type="ORF">DFQ15_11212</name>
</gene>
<evidence type="ECO:0000313" key="7">
    <source>
        <dbReference type="Proteomes" id="UP000247540"/>
    </source>
</evidence>
<comment type="caution">
    <text evidence="6">The sequence shown here is derived from an EMBL/GenBank/DDBJ whole genome shotgun (WGS) entry which is preliminary data.</text>
</comment>
<dbReference type="SMART" id="SM00382">
    <property type="entry name" value="AAA"/>
    <property type="match status" value="1"/>
</dbReference>
<dbReference type="Proteomes" id="UP000247540">
    <property type="component" value="Unassembled WGS sequence"/>
</dbReference>
<dbReference type="InterPro" id="IPR027417">
    <property type="entry name" value="P-loop_NTPase"/>
</dbReference>
<keyword evidence="1" id="KW-0813">Transport</keyword>
<dbReference type="SUPFAM" id="SSF52540">
    <property type="entry name" value="P-loop containing nucleoside triphosphate hydrolases"/>
    <property type="match status" value="1"/>
</dbReference>
<evidence type="ECO:0000256" key="4">
    <source>
        <dbReference type="ARBA" id="ARBA00022840"/>
    </source>
</evidence>
<dbReference type="GO" id="GO:0016887">
    <property type="term" value="F:ATP hydrolysis activity"/>
    <property type="evidence" value="ECO:0007669"/>
    <property type="project" value="InterPro"/>
</dbReference>
<dbReference type="PROSITE" id="PS00211">
    <property type="entry name" value="ABC_TRANSPORTER_1"/>
    <property type="match status" value="1"/>
</dbReference>
<dbReference type="GO" id="GO:0005524">
    <property type="term" value="F:ATP binding"/>
    <property type="evidence" value="ECO:0007669"/>
    <property type="project" value="UniProtKB-KW"/>
</dbReference>
<dbReference type="RefSeq" id="WP_110465712.1">
    <property type="nucleotide sequence ID" value="NZ_JAMOFZ010000012.1"/>
</dbReference>
<dbReference type="InterPro" id="IPR003439">
    <property type="entry name" value="ABC_transporter-like_ATP-bd"/>
</dbReference>
<dbReference type="OrthoDB" id="5298774at2"/>
<protein>
    <submittedName>
        <fullName evidence="6">Molybdate transport system ATP-binding protein</fullName>
    </submittedName>
</protein>
<keyword evidence="4 6" id="KW-0067">ATP-binding</keyword>
<dbReference type="PANTHER" id="PTHR42781">
    <property type="entry name" value="SPERMIDINE/PUTRESCINE IMPORT ATP-BINDING PROTEIN POTA"/>
    <property type="match status" value="1"/>
</dbReference>
<keyword evidence="2" id="KW-0472">Membrane</keyword>
<evidence type="ECO:0000259" key="5">
    <source>
        <dbReference type="PROSITE" id="PS50893"/>
    </source>
</evidence>
<evidence type="ECO:0000256" key="2">
    <source>
        <dbReference type="ARBA" id="ARBA00022475"/>
    </source>
</evidence>
<dbReference type="Pfam" id="PF00005">
    <property type="entry name" value="ABC_tran"/>
    <property type="match status" value="1"/>
</dbReference>
<keyword evidence="7" id="KW-1185">Reference proteome</keyword>
<dbReference type="Gene3D" id="3.40.50.300">
    <property type="entry name" value="P-loop containing nucleotide triphosphate hydrolases"/>
    <property type="match status" value="1"/>
</dbReference>
<dbReference type="InterPro" id="IPR017871">
    <property type="entry name" value="ABC_transporter-like_CS"/>
</dbReference>
<dbReference type="EMBL" id="QJTC01000012">
    <property type="protein sequence ID" value="PYE77762.1"/>
    <property type="molecule type" value="Genomic_DNA"/>
</dbReference>
<sequence>MIDVDLQLSVVDGKRRFALAARFATDAPFAALYGPSGVGKSLTLQAIAGLLKPDAGHVRIDGRTLFDAAARIDLPAPAREVGFLFQNYALFPHLSVRDNVAFGLRSWRKRRLSPDEAARVQALLDSFGLAPLADSRPRALSGGQQQRVALARALACAPRVLLLDEPFAALHPALRAALRQELKQVQARWGIPVLMITHDVEDVLALADVAFVFDQGQVLREIDMRTAEARSRARHGITGEADAPEETPLRQTLRRLLGDGFAADTP</sequence>
<name>A0A318SG69_9BURK</name>
<evidence type="ECO:0000256" key="3">
    <source>
        <dbReference type="ARBA" id="ARBA00022741"/>
    </source>
</evidence>
<dbReference type="InterPro" id="IPR050093">
    <property type="entry name" value="ABC_SmlMolc_Importer"/>
</dbReference>
<accession>A0A318SG69</accession>
<feature type="domain" description="ABC transporter" evidence="5">
    <location>
        <begin position="1"/>
        <end position="240"/>
    </location>
</feature>
<dbReference type="InterPro" id="IPR003593">
    <property type="entry name" value="AAA+_ATPase"/>
</dbReference>
<dbReference type="PROSITE" id="PS50893">
    <property type="entry name" value="ABC_TRANSPORTER_2"/>
    <property type="match status" value="1"/>
</dbReference>
<dbReference type="PANTHER" id="PTHR42781:SF4">
    <property type="entry name" value="SPERMIDINE_PUTRESCINE IMPORT ATP-BINDING PROTEIN POTA"/>
    <property type="match status" value="1"/>
</dbReference>
<keyword evidence="3" id="KW-0547">Nucleotide-binding</keyword>
<proteinExistence type="predicted"/>
<evidence type="ECO:0000256" key="1">
    <source>
        <dbReference type="ARBA" id="ARBA00022448"/>
    </source>
</evidence>
<organism evidence="6 7">
    <name type="scientific">Xylophilus ampelinus</name>
    <dbReference type="NCBI Taxonomy" id="54067"/>
    <lineage>
        <taxon>Bacteria</taxon>
        <taxon>Pseudomonadati</taxon>
        <taxon>Pseudomonadota</taxon>
        <taxon>Betaproteobacteria</taxon>
        <taxon>Burkholderiales</taxon>
        <taxon>Xylophilus</taxon>
    </lineage>
</organism>
<reference evidence="6 7" key="1">
    <citation type="submission" date="2018-06" db="EMBL/GenBank/DDBJ databases">
        <title>Genomic Encyclopedia of Type Strains, Phase III (KMG-III): the genomes of soil and plant-associated and newly described type strains.</title>
        <authorList>
            <person name="Whitman W."/>
        </authorList>
    </citation>
    <scope>NUCLEOTIDE SEQUENCE [LARGE SCALE GENOMIC DNA]</scope>
    <source>
        <strain evidence="6 7">CECT 7646</strain>
    </source>
</reference>
<keyword evidence="2" id="KW-1003">Cell membrane</keyword>
<evidence type="ECO:0000313" key="6">
    <source>
        <dbReference type="EMBL" id="PYE77762.1"/>
    </source>
</evidence>
<dbReference type="AlphaFoldDB" id="A0A318SG69"/>